<dbReference type="GO" id="GO:0010468">
    <property type="term" value="P:regulation of gene expression"/>
    <property type="evidence" value="ECO:0007669"/>
    <property type="project" value="InterPro"/>
</dbReference>
<dbReference type="GO" id="GO:0016020">
    <property type="term" value="C:membrane"/>
    <property type="evidence" value="ECO:0007669"/>
    <property type="project" value="InterPro"/>
</dbReference>
<feature type="transmembrane region" description="Helical" evidence="1">
    <location>
        <begin position="86"/>
        <end position="106"/>
    </location>
</feature>
<accession>A0A917NT96</accession>
<dbReference type="PIRSF" id="PIRSF038991">
    <property type="entry name" value="Protein_AbrB"/>
    <property type="match status" value="1"/>
</dbReference>
<proteinExistence type="predicted"/>
<feature type="transmembrane region" description="Helical" evidence="1">
    <location>
        <begin position="32"/>
        <end position="52"/>
    </location>
</feature>
<evidence type="ECO:0000256" key="1">
    <source>
        <dbReference type="SAM" id="Phobius"/>
    </source>
</evidence>
<dbReference type="Pfam" id="PF05145">
    <property type="entry name" value="AbrB"/>
    <property type="match status" value="1"/>
</dbReference>
<dbReference type="PANTHER" id="PTHR38457:SF1">
    <property type="entry name" value="REGULATOR ABRB-RELATED"/>
    <property type="match status" value="1"/>
</dbReference>
<evidence type="ECO:0008006" key="4">
    <source>
        <dbReference type="Google" id="ProtNLM"/>
    </source>
</evidence>
<feature type="transmembrane region" description="Helical" evidence="1">
    <location>
        <begin position="147"/>
        <end position="166"/>
    </location>
</feature>
<reference evidence="2" key="1">
    <citation type="journal article" date="2014" name="Int. J. Syst. Evol. Microbiol.">
        <title>Complete genome sequence of Corynebacterium casei LMG S-19264T (=DSM 44701T), isolated from a smear-ripened cheese.</title>
        <authorList>
            <consortium name="US DOE Joint Genome Institute (JGI-PGF)"/>
            <person name="Walter F."/>
            <person name="Albersmeier A."/>
            <person name="Kalinowski J."/>
            <person name="Ruckert C."/>
        </authorList>
    </citation>
    <scope>NUCLEOTIDE SEQUENCE</scope>
    <source>
        <strain evidence="2">CGMCC 1.3617</strain>
    </source>
</reference>
<feature type="transmembrane region" description="Helical" evidence="1">
    <location>
        <begin position="7"/>
        <end position="26"/>
    </location>
</feature>
<organism evidence="2 3">
    <name type="scientific">Neoroseomonas lacus</name>
    <dbReference type="NCBI Taxonomy" id="287609"/>
    <lineage>
        <taxon>Bacteria</taxon>
        <taxon>Pseudomonadati</taxon>
        <taxon>Pseudomonadota</taxon>
        <taxon>Alphaproteobacteria</taxon>
        <taxon>Acetobacterales</taxon>
        <taxon>Acetobacteraceae</taxon>
        <taxon>Neoroseomonas</taxon>
    </lineage>
</organism>
<protein>
    <recommendedName>
        <fullName evidence="4">AbrB family transcriptional regulator</fullName>
    </recommendedName>
</protein>
<gene>
    <name evidence="2" type="ORF">GCM10011320_38640</name>
</gene>
<dbReference type="PANTHER" id="PTHR38457">
    <property type="entry name" value="REGULATOR ABRB-RELATED"/>
    <property type="match status" value="1"/>
</dbReference>
<dbReference type="EMBL" id="BMKW01000009">
    <property type="protein sequence ID" value="GGJ27648.1"/>
    <property type="molecule type" value="Genomic_DNA"/>
</dbReference>
<feature type="transmembrane region" description="Helical" evidence="1">
    <location>
        <begin position="178"/>
        <end position="199"/>
    </location>
</feature>
<comment type="caution">
    <text evidence="2">The sequence shown here is derived from an EMBL/GenBank/DDBJ whole genome shotgun (WGS) entry which is preliminary data.</text>
</comment>
<evidence type="ECO:0000313" key="3">
    <source>
        <dbReference type="Proteomes" id="UP000661507"/>
    </source>
</evidence>
<keyword evidence="3" id="KW-1185">Reference proteome</keyword>
<keyword evidence="1" id="KW-0472">Membrane</keyword>
<dbReference type="RefSeq" id="WP_188969665.1">
    <property type="nucleotide sequence ID" value="NZ_BMKW01000009.1"/>
</dbReference>
<dbReference type="NCBIfam" id="TIGR03082">
    <property type="entry name" value="Gneg_AbrB_dup"/>
    <property type="match status" value="2"/>
</dbReference>
<keyword evidence="1" id="KW-0812">Transmembrane</keyword>
<dbReference type="InterPro" id="IPR017516">
    <property type="entry name" value="AbrB_dup"/>
</dbReference>
<feature type="transmembrane region" description="Helical" evidence="1">
    <location>
        <begin position="59"/>
        <end position="80"/>
    </location>
</feature>
<dbReference type="InterPro" id="IPR007820">
    <property type="entry name" value="AbrB_fam"/>
</dbReference>
<dbReference type="Proteomes" id="UP000661507">
    <property type="component" value="Unassembled WGS sequence"/>
</dbReference>
<dbReference type="AlphaFoldDB" id="A0A917NT96"/>
<reference evidence="2" key="2">
    <citation type="submission" date="2020-09" db="EMBL/GenBank/DDBJ databases">
        <authorList>
            <person name="Sun Q."/>
            <person name="Zhou Y."/>
        </authorList>
    </citation>
    <scope>NUCLEOTIDE SEQUENCE</scope>
    <source>
        <strain evidence="2">CGMCC 1.3617</strain>
    </source>
</reference>
<name>A0A917NT96_9PROT</name>
<evidence type="ECO:0000313" key="2">
    <source>
        <dbReference type="EMBL" id="GGJ27648.1"/>
    </source>
</evidence>
<sequence>MTATQALRLLFGAVIGGVGGTIFWLLHLPLPWLIGALVAVAGARLAGLPADANPKMRNFFLGIIGIALGSYFTPATAAVLAAKAGLLLLAAFVTLAIGAALAPLLAKRARVDMATAWFASIPGGVADMAMLAEGYGGRPAPVALAQLLRVCSVVILVPNIFALLGLRGDMPQLSFILPFLPLILAMQVAGGLVAGWLLVWGGVRAGWMLGPLSVTAALTASGVVLSGVPPWLSSLAQVMLGTSLGAAFGRETIRPLRRFLPYAVMQVVQLMAACAVAAIVLAWAFGEPVGAMLLGTAPGGVAEMSLTGKVLGLDVALIVTLHVTRIFLVTVLTPPAFRLLHARKKSE</sequence>
<feature type="transmembrane region" description="Helical" evidence="1">
    <location>
        <begin position="260"/>
        <end position="285"/>
    </location>
</feature>
<keyword evidence="1" id="KW-1133">Transmembrane helix</keyword>
<feature type="transmembrane region" description="Helical" evidence="1">
    <location>
        <begin position="315"/>
        <end position="337"/>
    </location>
</feature>
<feature type="transmembrane region" description="Helical" evidence="1">
    <location>
        <begin position="206"/>
        <end position="225"/>
    </location>
</feature>